<dbReference type="Proteomes" id="UP000027195">
    <property type="component" value="Unassembled WGS sequence"/>
</dbReference>
<dbReference type="HOGENOM" id="CLU_1503220_0_0_1"/>
<accession>A0A067MP31</accession>
<proteinExistence type="predicted"/>
<evidence type="ECO:0000313" key="1">
    <source>
        <dbReference type="EMBL" id="KDQ17304.1"/>
    </source>
</evidence>
<keyword evidence="2" id="KW-1185">Reference proteome</keyword>
<sequence>MPAGRGWYRSSGNRNTNGNQRLQSVLRIAIKGDCVMGTHVSRLMSWLLLRTPSSRRKPYVGKRERSSAPFAIPVNGPAHGYPYPSMQFAYIHYLNCSVPSRKWKTLHYAEGVSPFLSAAASRFRKLSARQWFPEGGASCVFLLCSVVVIELHAQRCVTKRFNNFQPWREVQTEACSQCC</sequence>
<evidence type="ECO:0000313" key="2">
    <source>
        <dbReference type="Proteomes" id="UP000027195"/>
    </source>
</evidence>
<gene>
    <name evidence="1" type="ORF">BOTBODRAFT_602745</name>
</gene>
<protein>
    <submittedName>
        <fullName evidence="1">Uncharacterized protein</fullName>
    </submittedName>
</protein>
<reference evidence="2" key="1">
    <citation type="journal article" date="2014" name="Proc. Natl. Acad. Sci. U.S.A.">
        <title>Extensive sampling of basidiomycete genomes demonstrates inadequacy of the white-rot/brown-rot paradigm for wood decay fungi.</title>
        <authorList>
            <person name="Riley R."/>
            <person name="Salamov A.A."/>
            <person name="Brown D.W."/>
            <person name="Nagy L.G."/>
            <person name="Floudas D."/>
            <person name="Held B.W."/>
            <person name="Levasseur A."/>
            <person name="Lombard V."/>
            <person name="Morin E."/>
            <person name="Otillar R."/>
            <person name="Lindquist E.A."/>
            <person name="Sun H."/>
            <person name="LaButti K.M."/>
            <person name="Schmutz J."/>
            <person name="Jabbour D."/>
            <person name="Luo H."/>
            <person name="Baker S.E."/>
            <person name="Pisabarro A.G."/>
            <person name="Walton J.D."/>
            <person name="Blanchette R.A."/>
            <person name="Henrissat B."/>
            <person name="Martin F."/>
            <person name="Cullen D."/>
            <person name="Hibbett D.S."/>
            <person name="Grigoriev I.V."/>
        </authorList>
    </citation>
    <scope>NUCLEOTIDE SEQUENCE [LARGE SCALE GENOMIC DNA]</scope>
    <source>
        <strain evidence="2">FD-172 SS1</strain>
    </source>
</reference>
<dbReference type="EMBL" id="KL198024">
    <property type="protein sequence ID" value="KDQ17304.1"/>
    <property type="molecule type" value="Genomic_DNA"/>
</dbReference>
<dbReference type="InParanoid" id="A0A067MP31"/>
<organism evidence="1 2">
    <name type="scientific">Botryobasidium botryosum (strain FD-172 SS1)</name>
    <dbReference type="NCBI Taxonomy" id="930990"/>
    <lineage>
        <taxon>Eukaryota</taxon>
        <taxon>Fungi</taxon>
        <taxon>Dikarya</taxon>
        <taxon>Basidiomycota</taxon>
        <taxon>Agaricomycotina</taxon>
        <taxon>Agaricomycetes</taxon>
        <taxon>Cantharellales</taxon>
        <taxon>Botryobasidiaceae</taxon>
        <taxon>Botryobasidium</taxon>
    </lineage>
</organism>
<dbReference type="AlphaFoldDB" id="A0A067MP31"/>
<name>A0A067MP31_BOTB1</name>